<evidence type="ECO:0000313" key="1">
    <source>
        <dbReference type="EMBL" id="KGN41818.1"/>
    </source>
</evidence>
<gene>
    <name evidence="1" type="ORF">N801_04630</name>
</gene>
<evidence type="ECO:0000313" key="2">
    <source>
        <dbReference type="Proteomes" id="UP000030013"/>
    </source>
</evidence>
<protein>
    <submittedName>
        <fullName evidence="1">Uncharacterized protein</fullName>
    </submittedName>
</protein>
<name>A0A0A0JX95_9MICO</name>
<sequence>MDANGDGKGVLEIEIAPDVMVKTWNNSFSDVMDETLIEPTDPLFDKVLKLKEDQIVTFSGKFPDDDANCIRENSLTLRGSLDTPGFIMKFTDVS</sequence>
<proteinExistence type="predicted"/>
<comment type="caution">
    <text evidence="1">The sequence shown here is derived from an EMBL/GenBank/DDBJ whole genome shotgun (WGS) entry which is preliminary data.</text>
</comment>
<dbReference type="Proteomes" id="UP000030013">
    <property type="component" value="Unassembled WGS sequence"/>
</dbReference>
<dbReference type="STRING" id="1385519.N801_04630"/>
<dbReference type="AlphaFoldDB" id="A0A0A0JX95"/>
<accession>A0A0A0JX95</accession>
<reference evidence="1 2" key="1">
    <citation type="submission" date="2013-08" db="EMBL/GenBank/DDBJ databases">
        <title>The genome sequence of Knoellia aerolata.</title>
        <authorList>
            <person name="Zhu W."/>
            <person name="Wang G."/>
        </authorList>
    </citation>
    <scope>NUCLEOTIDE SEQUENCE [LARGE SCALE GENOMIC DNA]</scope>
    <source>
        <strain evidence="1 2">DSM 18566</strain>
    </source>
</reference>
<keyword evidence="2" id="KW-1185">Reference proteome</keyword>
<organism evidence="1 2">
    <name type="scientific">Knoellia aerolata DSM 18566</name>
    <dbReference type="NCBI Taxonomy" id="1385519"/>
    <lineage>
        <taxon>Bacteria</taxon>
        <taxon>Bacillati</taxon>
        <taxon>Actinomycetota</taxon>
        <taxon>Actinomycetes</taxon>
        <taxon>Micrococcales</taxon>
        <taxon>Intrasporangiaceae</taxon>
        <taxon>Knoellia</taxon>
    </lineage>
</organism>
<dbReference type="EMBL" id="AVPL01000012">
    <property type="protein sequence ID" value="KGN41818.1"/>
    <property type="molecule type" value="Genomic_DNA"/>
</dbReference>
<dbReference type="eggNOG" id="COG2314">
    <property type="taxonomic scope" value="Bacteria"/>
</dbReference>